<dbReference type="SMART" id="SM00054">
    <property type="entry name" value="EFh"/>
    <property type="match status" value="3"/>
</dbReference>
<organism evidence="2">
    <name type="scientific">Salvia splendens</name>
    <name type="common">Scarlet sage</name>
    <dbReference type="NCBI Taxonomy" id="180675"/>
    <lineage>
        <taxon>Eukaryota</taxon>
        <taxon>Viridiplantae</taxon>
        <taxon>Streptophyta</taxon>
        <taxon>Embryophyta</taxon>
        <taxon>Tracheophyta</taxon>
        <taxon>Spermatophyta</taxon>
        <taxon>Magnoliopsida</taxon>
        <taxon>eudicotyledons</taxon>
        <taxon>Gunneridae</taxon>
        <taxon>Pentapetalae</taxon>
        <taxon>asterids</taxon>
        <taxon>lamiids</taxon>
        <taxon>Lamiales</taxon>
        <taxon>Lamiaceae</taxon>
        <taxon>Nepetoideae</taxon>
        <taxon>Mentheae</taxon>
        <taxon>Salviinae</taxon>
        <taxon>Salvia</taxon>
        <taxon>Salvia subgen. Calosphace</taxon>
        <taxon>core Calosphace</taxon>
    </lineage>
</organism>
<comment type="caution">
    <text evidence="2">The sequence shown here is derived from an EMBL/GenBank/DDBJ whole genome shotgun (WGS) entry which is preliminary data.</text>
</comment>
<dbReference type="SUPFAM" id="SSF47473">
    <property type="entry name" value="EF-hand"/>
    <property type="match status" value="1"/>
</dbReference>
<dbReference type="PANTHER" id="PTHR23064">
    <property type="entry name" value="TROPONIN"/>
    <property type="match status" value="1"/>
</dbReference>
<dbReference type="InterPro" id="IPR011992">
    <property type="entry name" value="EF-hand-dom_pair"/>
</dbReference>
<protein>
    <recommendedName>
        <fullName evidence="1">EF-hand domain-containing protein</fullName>
    </recommendedName>
</protein>
<keyword evidence="3" id="KW-1185">Reference proteome</keyword>
<dbReference type="GO" id="GO:0005509">
    <property type="term" value="F:calcium ion binding"/>
    <property type="evidence" value="ECO:0007669"/>
    <property type="project" value="InterPro"/>
</dbReference>
<gene>
    <name evidence="2" type="ORF">SASPL_113394</name>
</gene>
<dbReference type="InterPro" id="IPR002048">
    <property type="entry name" value="EF_hand_dom"/>
</dbReference>
<dbReference type="Pfam" id="PF13499">
    <property type="entry name" value="EF-hand_7"/>
    <property type="match status" value="1"/>
</dbReference>
<evidence type="ECO:0000313" key="3">
    <source>
        <dbReference type="Proteomes" id="UP000298416"/>
    </source>
</evidence>
<reference evidence="2" key="2">
    <citation type="submission" date="2020-08" db="EMBL/GenBank/DDBJ databases">
        <title>Plant Genome Project.</title>
        <authorList>
            <person name="Zhang R.-G."/>
        </authorList>
    </citation>
    <scope>NUCLEOTIDE SEQUENCE</scope>
    <source>
        <strain evidence="2">Huo1</strain>
        <tissue evidence="2">Leaf</tissue>
    </source>
</reference>
<reference evidence="2" key="1">
    <citation type="submission" date="2018-01" db="EMBL/GenBank/DDBJ databases">
        <authorList>
            <person name="Mao J.F."/>
        </authorList>
    </citation>
    <scope>NUCLEOTIDE SEQUENCE</scope>
    <source>
        <strain evidence="2">Huo1</strain>
        <tissue evidence="2">Leaf</tissue>
    </source>
</reference>
<dbReference type="Gene3D" id="1.10.238.10">
    <property type="entry name" value="EF-hand"/>
    <property type="match status" value="2"/>
</dbReference>
<dbReference type="CDD" id="cd00051">
    <property type="entry name" value="EFh"/>
    <property type="match status" value="1"/>
</dbReference>
<proteinExistence type="predicted"/>
<sequence>MKDPQGAYQSPFKSLYDKLQDIICCSTLPNNYKRLDSTLERKMVEMKRNPSRNNNFKSFDSIIMKFPQFREGLKEIRNIFEQYDEDVNGTIDNEELKKCLHAFEFSISDEEIGDLVAYCDIDDKEGIQLKEFIVVVFLIYLLTDAPASPNTKLKMCSPQIETTLNAIIEVFLFIDKNGVGKLKKKDVVKALNEASPKEKSPSHITHNQVCLAFNSGIVAYAEEMDWDKNGKVSFKEFLFSFISWVGFECDNEDHEE</sequence>
<feature type="domain" description="EF-hand" evidence="1">
    <location>
        <begin position="71"/>
        <end position="106"/>
    </location>
</feature>
<dbReference type="EMBL" id="PNBA02000005">
    <property type="protein sequence ID" value="KAG6423011.1"/>
    <property type="molecule type" value="Genomic_DNA"/>
</dbReference>
<evidence type="ECO:0000259" key="1">
    <source>
        <dbReference type="PROSITE" id="PS50222"/>
    </source>
</evidence>
<dbReference type="PROSITE" id="PS50222">
    <property type="entry name" value="EF_HAND_2"/>
    <property type="match status" value="1"/>
</dbReference>
<dbReference type="AlphaFoldDB" id="A0A8X9A083"/>
<evidence type="ECO:0000313" key="2">
    <source>
        <dbReference type="EMBL" id="KAG6423011.1"/>
    </source>
</evidence>
<dbReference type="InterPro" id="IPR052591">
    <property type="entry name" value="CML21-like"/>
</dbReference>
<name>A0A8X9A083_SALSN</name>
<accession>A0A8X9A083</accession>
<dbReference type="Proteomes" id="UP000298416">
    <property type="component" value="Unassembled WGS sequence"/>
</dbReference>